<dbReference type="Proteomes" id="UP000547458">
    <property type="component" value="Unassembled WGS sequence"/>
</dbReference>
<accession>A0A846RR89</accession>
<dbReference type="AlphaFoldDB" id="A0A846RR89"/>
<proteinExistence type="predicted"/>
<feature type="transmembrane region" description="Helical" evidence="1">
    <location>
        <begin position="42"/>
        <end position="64"/>
    </location>
</feature>
<evidence type="ECO:0000313" key="2">
    <source>
        <dbReference type="EMBL" id="NJC22677.1"/>
    </source>
</evidence>
<dbReference type="RefSeq" id="WP_209066729.1">
    <property type="nucleotide sequence ID" value="NZ_JAATJL010000001.1"/>
</dbReference>
<keyword evidence="1" id="KW-0472">Membrane</keyword>
<name>A0A846RR89_9MICC</name>
<feature type="transmembrane region" description="Helical" evidence="1">
    <location>
        <begin position="120"/>
        <end position="142"/>
    </location>
</feature>
<keyword evidence="3" id="KW-1185">Reference proteome</keyword>
<reference evidence="2 3" key="1">
    <citation type="submission" date="2020-03" db="EMBL/GenBank/DDBJ databases">
        <title>Sequencing the genomes of 1000 actinobacteria strains.</title>
        <authorList>
            <person name="Klenk H.-P."/>
        </authorList>
    </citation>
    <scope>NUCLEOTIDE SEQUENCE [LARGE SCALE GENOMIC DNA]</scope>
    <source>
        <strain evidence="2 3">DSM 16403</strain>
    </source>
</reference>
<evidence type="ECO:0000313" key="3">
    <source>
        <dbReference type="Proteomes" id="UP000547458"/>
    </source>
</evidence>
<dbReference type="EMBL" id="JAATJL010000001">
    <property type="protein sequence ID" value="NJC22677.1"/>
    <property type="molecule type" value="Genomic_DNA"/>
</dbReference>
<keyword evidence="1" id="KW-0812">Transmembrane</keyword>
<sequence>MAHVASSVGWLGAVAAFLVLAVTGYTTTDEWTMRAAYTVMEIIGWTALVPFSALTLLTGVLQAIGTPWGLIKHYWVLIKLLITIAATTVLLLYMETLIVLADAVTQSTPGGTVPDLLPNFSPVLHSAAALIVLLVALGLSIYKPRGLTGIGATGFRSARQRR</sequence>
<protein>
    <submittedName>
        <fullName evidence="2">Cation transport ATPase</fullName>
    </submittedName>
</protein>
<feature type="transmembrane region" description="Helical" evidence="1">
    <location>
        <begin position="76"/>
        <end position="100"/>
    </location>
</feature>
<comment type="caution">
    <text evidence="2">The sequence shown here is derived from an EMBL/GenBank/DDBJ whole genome shotgun (WGS) entry which is preliminary data.</text>
</comment>
<gene>
    <name evidence="2" type="ORF">BJ994_001753</name>
</gene>
<keyword evidence="1" id="KW-1133">Transmembrane helix</keyword>
<organism evidence="2 3">
    <name type="scientific">Arthrobacter pigmenti</name>
    <dbReference type="NCBI Taxonomy" id="271432"/>
    <lineage>
        <taxon>Bacteria</taxon>
        <taxon>Bacillati</taxon>
        <taxon>Actinomycetota</taxon>
        <taxon>Actinomycetes</taxon>
        <taxon>Micrococcales</taxon>
        <taxon>Micrococcaceae</taxon>
        <taxon>Arthrobacter</taxon>
    </lineage>
</organism>
<evidence type="ECO:0000256" key="1">
    <source>
        <dbReference type="SAM" id="Phobius"/>
    </source>
</evidence>